<dbReference type="PRINTS" id="PR00834">
    <property type="entry name" value="PROTEASES2C"/>
</dbReference>
<dbReference type="Gene3D" id="2.40.10.10">
    <property type="entry name" value="Trypsin-like serine proteases"/>
    <property type="match status" value="2"/>
</dbReference>
<evidence type="ECO:0000313" key="3">
    <source>
        <dbReference type="EMBL" id="QDV54196.1"/>
    </source>
</evidence>
<keyword evidence="2" id="KW-0732">Signal</keyword>
<dbReference type="PANTHER" id="PTHR43019">
    <property type="entry name" value="SERINE ENDOPROTEASE DEGS"/>
    <property type="match status" value="1"/>
</dbReference>
<dbReference type="Proteomes" id="UP000316770">
    <property type="component" value="Chromosome"/>
</dbReference>
<feature type="signal peptide" evidence="2">
    <location>
        <begin position="1"/>
        <end position="26"/>
    </location>
</feature>
<feature type="chain" id="PRO_5022124662" evidence="2">
    <location>
        <begin position="27"/>
        <end position="500"/>
    </location>
</feature>
<dbReference type="InterPro" id="IPR009003">
    <property type="entry name" value="Peptidase_S1_PA"/>
</dbReference>
<keyword evidence="3" id="KW-0378">Hydrolase</keyword>
<dbReference type="RefSeq" id="WP_197452944.1">
    <property type="nucleotide sequence ID" value="NZ_CP036318.1"/>
</dbReference>
<evidence type="ECO:0000256" key="2">
    <source>
        <dbReference type="SAM" id="SignalP"/>
    </source>
</evidence>
<reference evidence="3 4" key="1">
    <citation type="submission" date="2019-02" db="EMBL/GenBank/DDBJ databases">
        <title>Deep-cultivation of Planctomycetes and their phenomic and genomic characterization uncovers novel biology.</title>
        <authorList>
            <person name="Wiegand S."/>
            <person name="Jogler M."/>
            <person name="Boedeker C."/>
            <person name="Pinto D."/>
            <person name="Vollmers J."/>
            <person name="Rivas-Marin E."/>
            <person name="Kohn T."/>
            <person name="Peeters S.H."/>
            <person name="Heuer A."/>
            <person name="Rast P."/>
            <person name="Oberbeckmann S."/>
            <person name="Bunk B."/>
            <person name="Jeske O."/>
            <person name="Meyerdierks A."/>
            <person name="Storesund J.E."/>
            <person name="Kallscheuer N."/>
            <person name="Luecker S."/>
            <person name="Lage O.M."/>
            <person name="Pohl T."/>
            <person name="Merkel B.J."/>
            <person name="Hornburger P."/>
            <person name="Mueller R.-W."/>
            <person name="Bruemmer F."/>
            <person name="Labrenz M."/>
            <person name="Spormann A.M."/>
            <person name="Op den Camp H."/>
            <person name="Overmann J."/>
            <person name="Amann R."/>
            <person name="Jetten M.S.M."/>
            <person name="Mascher T."/>
            <person name="Medema M.H."/>
            <person name="Devos D.P."/>
            <person name="Kaster A.-K."/>
            <person name="Ovreas L."/>
            <person name="Rohde M."/>
            <person name="Galperin M.Y."/>
            <person name="Jogler C."/>
        </authorList>
    </citation>
    <scope>NUCLEOTIDE SEQUENCE [LARGE SCALE GENOMIC DNA]</scope>
    <source>
        <strain evidence="3 4">Mal33</strain>
    </source>
</reference>
<dbReference type="Pfam" id="PF13365">
    <property type="entry name" value="Trypsin_2"/>
    <property type="match status" value="1"/>
</dbReference>
<evidence type="ECO:0000313" key="4">
    <source>
        <dbReference type="Proteomes" id="UP000316770"/>
    </source>
</evidence>
<name>A0A518IM83_9BACT</name>
<dbReference type="InterPro" id="IPR033116">
    <property type="entry name" value="TRYPSIN_SER"/>
</dbReference>
<organism evidence="3 4">
    <name type="scientific">Rosistilla oblonga</name>
    <dbReference type="NCBI Taxonomy" id="2527990"/>
    <lineage>
        <taxon>Bacteria</taxon>
        <taxon>Pseudomonadati</taxon>
        <taxon>Planctomycetota</taxon>
        <taxon>Planctomycetia</taxon>
        <taxon>Pirellulales</taxon>
        <taxon>Pirellulaceae</taxon>
        <taxon>Rosistilla</taxon>
    </lineage>
</organism>
<feature type="compositionally biased region" description="Low complexity" evidence="1">
    <location>
        <begin position="484"/>
        <end position="500"/>
    </location>
</feature>
<dbReference type="PANTHER" id="PTHR43019:SF23">
    <property type="entry name" value="PROTEASE DO-LIKE 5, CHLOROPLASTIC"/>
    <property type="match status" value="1"/>
</dbReference>
<sequence precursor="true">MKKISWKKNLALMSLAALMATSTTNATEETGKPVSLPVHADQALAALQPGSGPIDLNAKPIPKGLGALLGQASRGPAASVFPKIAPSVVVVRAGGGYGTGFVVDADGWILTNNHVIESAGIDIGTASRYAFIHFGDLEDGMMTLNQQASPALVYAASPEKDLALLKLLAVPEGRDLKPIAFAAKNATPGTDCITIGHPKRGVFWSVRSGEVVGIAKYPHDMIDTVMTQMVMASDAKQSFAKSLSESRPRKALLSTCGINPGDSGGPLLNNDGELVAVNFAIPKSEKDSQVNLDKFSYHVHLDEVKEFTAIRPEKSEVFQPNYWPPAATSSFLDVDDDDVYETWRFSIDEETPFTGVVVDLDSDTPANFIEDYKADKQDRNQFECEFALALIPNNRVFYDRDNDGEFDLILTDVDENGFSDLTIAKNSNGWEKIDSKEQRMFDPTVFQDAKLQERFKVLVMSQTKNPEGMAPDGLSPEEAKPEAEASPADSAPADAADSKK</sequence>
<dbReference type="PROSITE" id="PS00135">
    <property type="entry name" value="TRYPSIN_SER"/>
    <property type="match status" value="1"/>
</dbReference>
<keyword evidence="4" id="KW-1185">Reference proteome</keyword>
<dbReference type="InterPro" id="IPR043504">
    <property type="entry name" value="Peptidase_S1_PA_chymotrypsin"/>
</dbReference>
<dbReference type="SUPFAM" id="SSF50494">
    <property type="entry name" value="Trypsin-like serine proteases"/>
    <property type="match status" value="1"/>
</dbReference>
<evidence type="ECO:0000256" key="1">
    <source>
        <dbReference type="SAM" id="MobiDB-lite"/>
    </source>
</evidence>
<protein>
    <submittedName>
        <fullName evidence="3">Serine protease HtrA</fullName>
    </submittedName>
</protein>
<proteinExistence type="predicted"/>
<gene>
    <name evidence="3" type="primary">htrA_1</name>
    <name evidence="3" type="ORF">Mal33_01450</name>
</gene>
<dbReference type="EMBL" id="CP036318">
    <property type="protein sequence ID" value="QDV54196.1"/>
    <property type="molecule type" value="Genomic_DNA"/>
</dbReference>
<accession>A0A518IM83</accession>
<keyword evidence="3" id="KW-0645">Protease</keyword>
<dbReference type="InterPro" id="IPR001940">
    <property type="entry name" value="Peptidase_S1C"/>
</dbReference>
<dbReference type="AlphaFoldDB" id="A0A518IM83"/>
<feature type="region of interest" description="Disordered" evidence="1">
    <location>
        <begin position="462"/>
        <end position="500"/>
    </location>
</feature>
<dbReference type="GO" id="GO:0006508">
    <property type="term" value="P:proteolysis"/>
    <property type="evidence" value="ECO:0007669"/>
    <property type="project" value="UniProtKB-KW"/>
</dbReference>
<dbReference type="GO" id="GO:0004252">
    <property type="term" value="F:serine-type endopeptidase activity"/>
    <property type="evidence" value="ECO:0007669"/>
    <property type="project" value="InterPro"/>
</dbReference>